<accession>A0A1T3MFT0</accession>
<dbReference type="InterPro" id="IPR011250">
    <property type="entry name" value="OMP/PagP_B-barrel"/>
</dbReference>
<dbReference type="EMBL" id="MAHX01000016">
    <property type="protein sequence ID" value="OPC63503.1"/>
    <property type="molecule type" value="Genomic_DNA"/>
</dbReference>
<keyword evidence="3" id="KW-1185">Reference proteome</keyword>
<feature type="chain" id="PRO_5012956102" description="Outer membrane protein beta-barrel domain-containing protein" evidence="1">
    <location>
        <begin position="22"/>
        <end position="149"/>
    </location>
</feature>
<dbReference type="SUPFAM" id="SSF56925">
    <property type="entry name" value="OMPA-like"/>
    <property type="match status" value="1"/>
</dbReference>
<dbReference type="AlphaFoldDB" id="A0A1T3MFT0"/>
<evidence type="ECO:0000313" key="3">
    <source>
        <dbReference type="Proteomes" id="UP000190813"/>
    </source>
</evidence>
<protein>
    <recommendedName>
        <fullName evidence="4">Outer membrane protein beta-barrel domain-containing protein</fullName>
    </recommendedName>
</protein>
<proteinExistence type="predicted"/>
<evidence type="ECO:0008006" key="4">
    <source>
        <dbReference type="Google" id="ProtNLM"/>
    </source>
</evidence>
<keyword evidence="1" id="KW-0732">Signal</keyword>
<comment type="caution">
    <text evidence="2">The sequence shown here is derived from an EMBL/GenBank/DDBJ whole genome shotgun (WGS) entry which is preliminary data.</text>
</comment>
<gene>
    <name evidence="2" type="ORF">BAZ10_05295</name>
</gene>
<dbReference type="RefSeq" id="WP_078772146.1">
    <property type="nucleotide sequence ID" value="NZ_CBCSBR010000001.1"/>
</dbReference>
<dbReference type="Proteomes" id="UP000190813">
    <property type="component" value="Unassembled WGS sequence"/>
</dbReference>
<reference evidence="2 3" key="1">
    <citation type="submission" date="2016-06" db="EMBL/GenBank/DDBJ databases">
        <title>Revisiting the taxonomy of the Elizabethkingia Genus based on Whole-Genome Sequencing, Optical Mapping, and MALDI-TOF.</title>
        <authorList>
            <person name="Nicholson A.C."/>
        </authorList>
    </citation>
    <scope>NUCLEOTIDE SEQUENCE [LARGE SCALE GENOMIC DNA]</scope>
    <source>
        <strain evidence="2 3">G4070</strain>
    </source>
</reference>
<organism evidence="2 3">
    <name type="scientific">Elizabethkingia occulta</name>
    <dbReference type="NCBI Taxonomy" id="1867263"/>
    <lineage>
        <taxon>Bacteria</taxon>
        <taxon>Pseudomonadati</taxon>
        <taxon>Bacteroidota</taxon>
        <taxon>Flavobacteriia</taxon>
        <taxon>Flavobacteriales</taxon>
        <taxon>Weeksellaceae</taxon>
        <taxon>Elizabethkingia</taxon>
    </lineage>
</organism>
<evidence type="ECO:0000313" key="2">
    <source>
        <dbReference type="EMBL" id="OPC63503.1"/>
    </source>
</evidence>
<name>A0A1T3MFT0_9FLAO</name>
<dbReference type="Pfam" id="PF20351">
    <property type="entry name" value="DUF6646"/>
    <property type="match status" value="1"/>
</dbReference>
<sequence>MKKVLFSIIGMFAIQMTSAQAWNGQGDQKIQAGMNVWGKGGFGVKGSYDYGIADAVSIGAGVGIYSEGKTVDGNKKTGISVYARANYHLKDVLELPDKFDIYPGITMGVLGDTFDFGAHIGFRYFFTPTIGAFAEVGNRGGIGVVFNLK</sequence>
<dbReference type="InterPro" id="IPR046588">
    <property type="entry name" value="DUF6646"/>
</dbReference>
<feature type="signal peptide" evidence="1">
    <location>
        <begin position="1"/>
        <end position="21"/>
    </location>
</feature>
<evidence type="ECO:0000256" key="1">
    <source>
        <dbReference type="SAM" id="SignalP"/>
    </source>
</evidence>